<dbReference type="RefSeq" id="WP_031505135.1">
    <property type="nucleotide sequence ID" value="NC_022795.1"/>
</dbReference>
<keyword evidence="5 6" id="KW-0482">Metalloprotease</keyword>
<keyword evidence="4 6" id="KW-0862">Zinc</keyword>
<dbReference type="OrthoDB" id="9762795at2"/>
<dbReference type="STRING" id="1123384.AJ81_08615"/>
<dbReference type="SUPFAM" id="SSF55486">
    <property type="entry name" value="Metalloproteases ('zincins'), catalytic domain"/>
    <property type="match status" value="1"/>
</dbReference>
<dbReference type="Pfam" id="PF01432">
    <property type="entry name" value="Peptidase_M3"/>
    <property type="match status" value="1"/>
</dbReference>
<keyword evidence="2 6" id="KW-0479">Metal-binding</keyword>
<evidence type="ECO:0000256" key="2">
    <source>
        <dbReference type="ARBA" id="ARBA00022723"/>
    </source>
</evidence>
<feature type="domain" description="Peptidase M3A/M3B catalytic" evidence="7">
    <location>
        <begin position="167"/>
        <end position="549"/>
    </location>
</feature>
<dbReference type="PaxDb" id="1123384-AJ81_08615"/>
<name>A0A0X1KSE1_9THEM</name>
<dbReference type="PANTHER" id="PTHR11804:SF28">
    <property type="entry name" value="OLIGOENDOPEPTIDASE F"/>
    <property type="match status" value="1"/>
</dbReference>
<dbReference type="NCBIfam" id="TIGR02289">
    <property type="entry name" value="M3_not_pepF"/>
    <property type="match status" value="1"/>
</dbReference>
<evidence type="ECO:0000256" key="5">
    <source>
        <dbReference type="ARBA" id="ARBA00023049"/>
    </source>
</evidence>
<sequence>MKFSEMPYERPNLDKMKVEFEKAIANLRDAQKPSQAVEAVKTVNRLRNNFHSALSLAFIRYCMNTRDEFYAKEKDFYDEALPHVEALLFNFYKTLLESRFKEELEKIFKSQLFNVAEMTVKTFRPTIIEDLERENKLSTSYANLVSSAQVEFDGRKLTLSQLRAYELSPDRDTRRRACEARYEFFARNQDQLDEIYDHLVKIRHEMARKLGFESFVPLAYLRLKRSDYTVEDVAKLRNGVQMKIVPLLQKLREKQREMLKIEKLKYYDMPILLKEGDPRPAGTRTELVEAAKMMYEQMSDATGEFFNFMLTNELMDLDSREGKYPGGFCDFIPDYKSPFIFANFNGTSHDVEVLTHEAGHAFQVYRSRNFEVPEYYWPTTEACEVHSMGMEFLAWPWMELFYKDRAEQAKLVHAWKALNFVAYGVCVDEFQHVVYQNPNLTPEERRKLWRQIEAKYMPEIDYDGNRYLENGGLWQQQMHIYESPFYYIDYVIAQFCAFQLLKRSFEDRVSTLRDYTKLCDLGGSLSFQQLLKVANIDSPFSETVVESLGKWLYEMIDSQINRLKSSS</sequence>
<dbReference type="PANTHER" id="PTHR11804">
    <property type="entry name" value="PROTEASE M3 THIMET OLIGOPEPTIDASE-RELATED"/>
    <property type="match status" value="1"/>
</dbReference>
<evidence type="ECO:0000256" key="1">
    <source>
        <dbReference type="ARBA" id="ARBA00022670"/>
    </source>
</evidence>
<dbReference type="KEGG" id="phy:AJ81_08615"/>
<dbReference type="GO" id="GO:0046872">
    <property type="term" value="F:metal ion binding"/>
    <property type="evidence" value="ECO:0007669"/>
    <property type="project" value="UniProtKB-UniRule"/>
</dbReference>
<keyword evidence="3 6" id="KW-0378">Hydrolase</keyword>
<evidence type="ECO:0000256" key="6">
    <source>
        <dbReference type="RuleBase" id="RU003435"/>
    </source>
</evidence>
<keyword evidence="9" id="KW-1185">Reference proteome</keyword>
<evidence type="ECO:0000313" key="8">
    <source>
        <dbReference type="EMBL" id="AJC74235.1"/>
    </source>
</evidence>
<dbReference type="GO" id="GO:0006508">
    <property type="term" value="P:proteolysis"/>
    <property type="evidence" value="ECO:0007669"/>
    <property type="project" value="UniProtKB-KW"/>
</dbReference>
<evidence type="ECO:0000256" key="4">
    <source>
        <dbReference type="ARBA" id="ARBA00022833"/>
    </source>
</evidence>
<organism evidence="8 9">
    <name type="scientific">Pseudothermotoga hypogea DSM 11164 = NBRC 106472</name>
    <dbReference type="NCBI Taxonomy" id="1123384"/>
    <lineage>
        <taxon>Bacteria</taxon>
        <taxon>Thermotogati</taxon>
        <taxon>Thermotogota</taxon>
        <taxon>Thermotogae</taxon>
        <taxon>Thermotogales</taxon>
        <taxon>Thermotogaceae</taxon>
        <taxon>Pseudothermotoga</taxon>
    </lineage>
</organism>
<dbReference type="InterPro" id="IPR001567">
    <property type="entry name" value="Pept_M3A_M3B_dom"/>
</dbReference>
<comment type="similarity">
    <text evidence="6">Belongs to the peptidase M3 family.</text>
</comment>
<dbReference type="InterPro" id="IPR045090">
    <property type="entry name" value="Pept_M3A_M3B"/>
</dbReference>
<dbReference type="EMBL" id="CP007141">
    <property type="protein sequence ID" value="AJC74235.1"/>
    <property type="molecule type" value="Genomic_DNA"/>
</dbReference>
<dbReference type="Proteomes" id="UP000077469">
    <property type="component" value="Chromosome"/>
</dbReference>
<comment type="cofactor">
    <cofactor evidence="6">
        <name>Zn(2+)</name>
        <dbReference type="ChEBI" id="CHEBI:29105"/>
    </cofactor>
    <text evidence="6">Binds 1 zinc ion.</text>
</comment>
<protein>
    <submittedName>
        <fullName evidence="8">Oligoendopeptidase F</fullName>
    </submittedName>
</protein>
<dbReference type="CDD" id="cd09606">
    <property type="entry name" value="M3B_PepF"/>
    <property type="match status" value="1"/>
</dbReference>
<reference evidence="8 9" key="1">
    <citation type="submission" date="2014-01" db="EMBL/GenBank/DDBJ databases">
        <title>Genome sequencing of Thermotog hypogea.</title>
        <authorList>
            <person name="Zhang X."/>
            <person name="Alvare G."/>
            <person name="Fristensky B."/>
            <person name="Chen L."/>
            <person name="Suen T."/>
            <person name="Chen Q."/>
            <person name="Ma K."/>
        </authorList>
    </citation>
    <scope>NUCLEOTIDE SEQUENCE [LARGE SCALE GENOMIC DNA]</scope>
    <source>
        <strain evidence="8 9">DSM 11164</strain>
    </source>
</reference>
<evidence type="ECO:0000259" key="7">
    <source>
        <dbReference type="Pfam" id="PF01432"/>
    </source>
</evidence>
<gene>
    <name evidence="8" type="ORF">AJ81_08615</name>
</gene>
<dbReference type="GO" id="GO:0006518">
    <property type="term" value="P:peptide metabolic process"/>
    <property type="evidence" value="ECO:0007669"/>
    <property type="project" value="TreeGrafter"/>
</dbReference>
<accession>A0A0X1KSE1</accession>
<evidence type="ECO:0000313" key="9">
    <source>
        <dbReference type="Proteomes" id="UP000077469"/>
    </source>
</evidence>
<keyword evidence="1 6" id="KW-0645">Protease</keyword>
<dbReference type="GO" id="GO:0004222">
    <property type="term" value="F:metalloendopeptidase activity"/>
    <property type="evidence" value="ECO:0007669"/>
    <property type="project" value="InterPro"/>
</dbReference>
<dbReference type="InterPro" id="IPR011976">
    <property type="entry name" value="Pept_M3B_oligopep-rel"/>
</dbReference>
<dbReference type="Gene3D" id="1.10.1370.30">
    <property type="match status" value="1"/>
</dbReference>
<dbReference type="AlphaFoldDB" id="A0A0X1KSE1"/>
<evidence type="ECO:0000256" key="3">
    <source>
        <dbReference type="ARBA" id="ARBA00022801"/>
    </source>
</evidence>
<proteinExistence type="inferred from homology"/>
<dbReference type="PATRIC" id="fig|1123384.7.peg.1726"/>